<dbReference type="CDD" id="cd22583">
    <property type="entry name" value="Rcat_RBR_ARI7-like"/>
    <property type="match status" value="1"/>
</dbReference>
<dbReference type="GO" id="GO:0008270">
    <property type="term" value="F:zinc ion binding"/>
    <property type="evidence" value="ECO:0007669"/>
    <property type="project" value="UniProtKB-KW"/>
</dbReference>
<keyword evidence="7" id="KW-0833">Ubl conjugation pathway</keyword>
<organism evidence="12 13">
    <name type="scientific">Reticulomyxa filosa</name>
    <dbReference type="NCBI Taxonomy" id="46433"/>
    <lineage>
        <taxon>Eukaryota</taxon>
        <taxon>Sar</taxon>
        <taxon>Rhizaria</taxon>
        <taxon>Retaria</taxon>
        <taxon>Foraminifera</taxon>
        <taxon>Monothalamids</taxon>
        <taxon>Reticulomyxidae</taxon>
        <taxon>Reticulomyxa</taxon>
    </lineage>
</organism>
<evidence type="ECO:0000256" key="6">
    <source>
        <dbReference type="ARBA" id="ARBA00022771"/>
    </source>
</evidence>
<keyword evidence="12" id="KW-0436">Ligase</keyword>
<name>X6MX71_RETFI</name>
<dbReference type="InterPro" id="IPR044066">
    <property type="entry name" value="TRIAD_supradom"/>
</dbReference>
<dbReference type="GO" id="GO:0016874">
    <property type="term" value="F:ligase activity"/>
    <property type="evidence" value="ECO:0007669"/>
    <property type="project" value="UniProtKB-KW"/>
</dbReference>
<keyword evidence="10" id="KW-0472">Membrane</keyword>
<evidence type="ECO:0000256" key="5">
    <source>
        <dbReference type="ARBA" id="ARBA00022737"/>
    </source>
</evidence>
<reference evidence="12 13" key="1">
    <citation type="journal article" date="2013" name="Curr. Biol.">
        <title>The Genome of the Foraminiferan Reticulomyxa filosa.</title>
        <authorList>
            <person name="Glockner G."/>
            <person name="Hulsmann N."/>
            <person name="Schleicher M."/>
            <person name="Noegel A.A."/>
            <person name="Eichinger L."/>
            <person name="Gallinger C."/>
            <person name="Pawlowski J."/>
            <person name="Sierra R."/>
            <person name="Euteneuer U."/>
            <person name="Pillet L."/>
            <person name="Moustafa A."/>
            <person name="Platzer M."/>
            <person name="Groth M."/>
            <person name="Szafranski K."/>
            <person name="Schliwa M."/>
        </authorList>
    </citation>
    <scope>NUCLEOTIDE SEQUENCE [LARGE SCALE GENOMIC DNA]</scope>
</reference>
<keyword evidence="6" id="KW-0863">Zinc-finger</keyword>
<sequence>MDVYFTDPDKIRLEAGICLEPKEPKLKSGSIECQVCMEDVDIKNVFNLECGHQVMQILLFFFFFKIIILKIVVVRKQMKTTCKPCWVDYLKDAARSKECVSLPCPAYKCNVVIREEHWQRFLAEKFPAIWERYKKFCRENFVEVLNLFYFFFLKKQKKQCSKDYAFCPGKSCDMTYSSSAGVAKEVDCKKCGFSFCWACKQESHFPASCEVARKWNTKNSDEAENLQWILAKTKKCPKCNVPIEKNQGCNHMTCNKSVGGCGHEFCWLCKGDWKEHGSNTGGYYQCNVYEKQKAEGKQSDEEKANENATNELERYEFHWTRFDSHMKSSNHAKKEVEKYSPTMSKY</sequence>
<comment type="catalytic activity">
    <reaction evidence="1">
        <text>[E2 ubiquitin-conjugating enzyme]-S-ubiquitinyl-L-cysteine + [acceptor protein]-L-lysine = [E2 ubiquitin-conjugating enzyme]-L-cysteine + [acceptor protein]-N(6)-ubiquitinyl-L-lysine.</text>
        <dbReference type="EC" id="2.3.2.31"/>
    </reaction>
</comment>
<dbReference type="SUPFAM" id="SSF57850">
    <property type="entry name" value="RING/U-box"/>
    <property type="match status" value="2"/>
</dbReference>
<dbReference type="SMART" id="SM00647">
    <property type="entry name" value="IBR"/>
    <property type="match status" value="2"/>
</dbReference>
<dbReference type="Gene3D" id="3.30.40.10">
    <property type="entry name" value="Zinc/RING finger domain, C3HC4 (zinc finger)"/>
    <property type="match status" value="1"/>
</dbReference>
<evidence type="ECO:0000313" key="12">
    <source>
        <dbReference type="EMBL" id="ETO18077.1"/>
    </source>
</evidence>
<accession>X6MX71</accession>
<keyword evidence="10" id="KW-1133">Transmembrane helix</keyword>
<feature type="region of interest" description="Disordered" evidence="9">
    <location>
        <begin position="326"/>
        <end position="346"/>
    </location>
</feature>
<dbReference type="InterPro" id="IPR013083">
    <property type="entry name" value="Znf_RING/FYVE/PHD"/>
</dbReference>
<dbReference type="GO" id="GO:0061630">
    <property type="term" value="F:ubiquitin protein ligase activity"/>
    <property type="evidence" value="ECO:0007669"/>
    <property type="project" value="UniProtKB-EC"/>
</dbReference>
<feature type="domain" description="RING-type" evidence="11">
    <location>
        <begin position="29"/>
        <end position="290"/>
    </location>
</feature>
<dbReference type="Gene3D" id="1.20.120.1750">
    <property type="match status" value="1"/>
</dbReference>
<dbReference type="OrthoDB" id="10009520at2759"/>
<dbReference type="InterPro" id="IPR002867">
    <property type="entry name" value="IBR_dom"/>
</dbReference>
<evidence type="ECO:0000256" key="9">
    <source>
        <dbReference type="SAM" id="MobiDB-lite"/>
    </source>
</evidence>
<protein>
    <recommendedName>
        <fullName evidence="2">RBR-type E3 ubiquitin transferase</fullName>
        <ecNumber evidence="2">2.3.2.31</ecNumber>
    </recommendedName>
</protein>
<keyword evidence="8" id="KW-0862">Zinc</keyword>
<evidence type="ECO:0000256" key="4">
    <source>
        <dbReference type="ARBA" id="ARBA00022723"/>
    </source>
</evidence>
<keyword evidence="4" id="KW-0479">Metal-binding</keyword>
<dbReference type="Pfam" id="PF22191">
    <property type="entry name" value="IBR_1"/>
    <property type="match status" value="1"/>
</dbReference>
<gene>
    <name evidence="12" type="ORF">RFI_19213</name>
</gene>
<dbReference type="EC" id="2.3.2.31" evidence="2"/>
<evidence type="ECO:0000256" key="10">
    <source>
        <dbReference type="SAM" id="Phobius"/>
    </source>
</evidence>
<dbReference type="AlphaFoldDB" id="X6MX71"/>
<dbReference type="OMA" id="PAIWERY"/>
<keyword evidence="13" id="KW-1185">Reference proteome</keyword>
<comment type="caution">
    <text evidence="12">The sequence shown here is derived from an EMBL/GenBank/DDBJ whole genome shotgun (WGS) entry which is preliminary data.</text>
</comment>
<dbReference type="Proteomes" id="UP000023152">
    <property type="component" value="Unassembled WGS sequence"/>
</dbReference>
<dbReference type="Pfam" id="PF01485">
    <property type="entry name" value="IBR"/>
    <property type="match status" value="1"/>
</dbReference>
<dbReference type="PANTHER" id="PTHR11685">
    <property type="entry name" value="RBR FAMILY RING FINGER AND IBR DOMAIN-CONTAINING"/>
    <property type="match status" value="1"/>
</dbReference>
<feature type="transmembrane region" description="Helical" evidence="10">
    <location>
        <begin position="54"/>
        <end position="73"/>
    </location>
</feature>
<evidence type="ECO:0000256" key="7">
    <source>
        <dbReference type="ARBA" id="ARBA00022786"/>
    </source>
</evidence>
<evidence type="ECO:0000256" key="8">
    <source>
        <dbReference type="ARBA" id="ARBA00022833"/>
    </source>
</evidence>
<dbReference type="GO" id="GO:0016567">
    <property type="term" value="P:protein ubiquitination"/>
    <property type="evidence" value="ECO:0007669"/>
    <property type="project" value="InterPro"/>
</dbReference>
<dbReference type="PROSITE" id="PS51873">
    <property type="entry name" value="TRIAD"/>
    <property type="match status" value="1"/>
</dbReference>
<keyword evidence="3" id="KW-0808">Transferase</keyword>
<keyword evidence="5" id="KW-0677">Repeat</keyword>
<proteinExistence type="predicted"/>
<evidence type="ECO:0000256" key="2">
    <source>
        <dbReference type="ARBA" id="ARBA00012251"/>
    </source>
</evidence>
<evidence type="ECO:0000256" key="3">
    <source>
        <dbReference type="ARBA" id="ARBA00022679"/>
    </source>
</evidence>
<feature type="compositionally biased region" description="Basic and acidic residues" evidence="9">
    <location>
        <begin position="326"/>
        <end position="338"/>
    </location>
</feature>
<evidence type="ECO:0000313" key="13">
    <source>
        <dbReference type="Proteomes" id="UP000023152"/>
    </source>
</evidence>
<evidence type="ECO:0000259" key="11">
    <source>
        <dbReference type="PROSITE" id="PS51873"/>
    </source>
</evidence>
<dbReference type="InterPro" id="IPR031127">
    <property type="entry name" value="E3_UB_ligase_RBR"/>
</dbReference>
<evidence type="ECO:0000256" key="1">
    <source>
        <dbReference type="ARBA" id="ARBA00001798"/>
    </source>
</evidence>
<dbReference type="EMBL" id="ASPP01015543">
    <property type="protein sequence ID" value="ETO18077.1"/>
    <property type="molecule type" value="Genomic_DNA"/>
</dbReference>
<keyword evidence="10" id="KW-0812">Transmembrane</keyword>